<keyword evidence="2" id="KW-1185">Reference proteome</keyword>
<dbReference type="GO" id="GO:0043571">
    <property type="term" value="P:maintenance of CRISPR repeat elements"/>
    <property type="evidence" value="ECO:0007669"/>
    <property type="project" value="InterPro"/>
</dbReference>
<protein>
    <recommendedName>
        <fullName evidence="3">Type I-B CRISPR-associated protein Cas7/Cst2/DevR</fullName>
    </recommendedName>
</protein>
<dbReference type="EMBL" id="PXZH01000001">
    <property type="protein sequence ID" value="RST90280.1"/>
    <property type="molecule type" value="Genomic_DNA"/>
</dbReference>
<dbReference type="Proteomes" id="UP000277864">
    <property type="component" value="Unassembled WGS sequence"/>
</dbReference>
<sequence>MPYYNKMFLLNIKQVRRIHMTMKKNNSTGFIGVITNMASFNNEVGDNAGSRRTSKGDFYATHYKMKWLIRDYFARLNGNKSVLVKSSAYKHDKTGNLAVRTLEQRIKYLFDLDDDDFKNLTSIDLLNLVLSKKDVKNFGVALPIDKKQVKVTGVTQLSYAINNYKETEEQIIQINGAYSTKEGNLQATLGRRKFLDFANYIYNFTVQPNMLSKNVLGVEVEPYTLADYNWFKKGALRAAQTNQSSSTGSYVGYGMFIELKENEDLIQPNFNHYISTTKKNDVYLIDFTLLANYLAQNEQAIHSIELYLAQNIQLEFIGLDALEKNGVEIKDMAEARKINIEE</sequence>
<reference evidence="1 2" key="1">
    <citation type="submission" date="2018-03" db="EMBL/GenBank/DDBJ databases">
        <authorList>
            <person name="Gulvik C.A."/>
        </authorList>
    </citation>
    <scope>NUCLEOTIDE SEQUENCE [LARGE SCALE GENOMIC DNA]</scope>
    <source>
        <strain evidence="1 2">JCM 31581</strain>
    </source>
</reference>
<dbReference type="InterPro" id="IPR006482">
    <property type="entry name" value="Cas7_Csh2/Csh2"/>
</dbReference>
<dbReference type="AlphaFoldDB" id="A0A3R9YYA5"/>
<accession>A0A3R9YYA5</accession>
<dbReference type="OrthoDB" id="9776792at2"/>
<gene>
    <name evidence="1" type="ORF">C7P63_04180</name>
</gene>
<comment type="caution">
    <text evidence="1">The sequence shown here is derived from an EMBL/GenBank/DDBJ whole genome shotgun (WGS) entry which is preliminary data.</text>
</comment>
<organism evidence="1 2">
    <name type="scientific">Vagococcus humatus</name>
    <dbReference type="NCBI Taxonomy" id="1889241"/>
    <lineage>
        <taxon>Bacteria</taxon>
        <taxon>Bacillati</taxon>
        <taxon>Bacillota</taxon>
        <taxon>Bacilli</taxon>
        <taxon>Lactobacillales</taxon>
        <taxon>Enterococcaceae</taxon>
        <taxon>Vagococcus</taxon>
    </lineage>
</organism>
<name>A0A3R9YYA5_9ENTE</name>
<evidence type="ECO:0000313" key="1">
    <source>
        <dbReference type="EMBL" id="RST90280.1"/>
    </source>
</evidence>
<evidence type="ECO:0000313" key="2">
    <source>
        <dbReference type="Proteomes" id="UP000277864"/>
    </source>
</evidence>
<evidence type="ECO:0008006" key="3">
    <source>
        <dbReference type="Google" id="ProtNLM"/>
    </source>
</evidence>
<dbReference type="Pfam" id="PF05107">
    <property type="entry name" value="Cas_Cas7"/>
    <property type="match status" value="1"/>
</dbReference>
<proteinExistence type="predicted"/>